<dbReference type="CDD" id="cd00200">
    <property type="entry name" value="WD40"/>
    <property type="match status" value="1"/>
</dbReference>
<dbReference type="InterPro" id="IPR056150">
    <property type="entry name" value="WD40_CDC20-Fz"/>
</dbReference>
<dbReference type="InterPro" id="IPR001680">
    <property type="entry name" value="WD40_rpt"/>
</dbReference>
<keyword evidence="4" id="KW-0677">Repeat</keyword>
<feature type="repeat" description="WD" evidence="7">
    <location>
        <begin position="260"/>
        <end position="301"/>
    </location>
</feature>
<comment type="similarity">
    <text evidence="1">Belongs to the WD repeat CDC20/Fizzy family.</text>
</comment>
<feature type="region of interest" description="Disordered" evidence="8">
    <location>
        <begin position="76"/>
        <end position="119"/>
    </location>
</feature>
<feature type="repeat" description="WD" evidence="7">
    <location>
        <begin position="479"/>
        <end position="512"/>
    </location>
</feature>
<dbReference type="AlphaFoldDB" id="A0A8S1C613"/>
<dbReference type="SMART" id="SM00320">
    <property type="entry name" value="WD40"/>
    <property type="match status" value="6"/>
</dbReference>
<feature type="region of interest" description="Disordered" evidence="8">
    <location>
        <begin position="30"/>
        <end position="55"/>
    </location>
</feature>
<dbReference type="PANTHER" id="PTHR19918:SF8">
    <property type="entry name" value="FI02843P"/>
    <property type="match status" value="1"/>
</dbReference>
<dbReference type="Gene3D" id="2.130.10.10">
    <property type="entry name" value="YVTN repeat-like/Quinoprotein amine dehydrogenase"/>
    <property type="match status" value="1"/>
</dbReference>
<evidence type="ECO:0000256" key="7">
    <source>
        <dbReference type="PROSITE-ProRule" id="PRU00221"/>
    </source>
</evidence>
<proteinExistence type="inferred from homology"/>
<keyword evidence="2 7" id="KW-0853">WD repeat</keyword>
<dbReference type="GO" id="GO:0051301">
    <property type="term" value="P:cell division"/>
    <property type="evidence" value="ECO:0007669"/>
    <property type="project" value="UniProtKB-KW"/>
</dbReference>
<feature type="compositionally biased region" description="Polar residues" evidence="8">
    <location>
        <begin position="46"/>
        <end position="55"/>
    </location>
</feature>
<keyword evidence="11" id="KW-1185">Reference proteome</keyword>
<protein>
    <recommendedName>
        <fullName evidence="9">CDC20/Fizzy WD40 domain-containing protein</fullName>
    </recommendedName>
</protein>
<dbReference type="SUPFAM" id="SSF50978">
    <property type="entry name" value="WD40 repeat-like"/>
    <property type="match status" value="1"/>
</dbReference>
<dbReference type="GO" id="GO:0010997">
    <property type="term" value="F:anaphase-promoting complex binding"/>
    <property type="evidence" value="ECO:0007669"/>
    <property type="project" value="InterPro"/>
</dbReference>
<dbReference type="Pfam" id="PF24807">
    <property type="entry name" value="WD40_CDC20-Fz"/>
    <property type="match status" value="1"/>
</dbReference>
<evidence type="ECO:0000256" key="5">
    <source>
        <dbReference type="ARBA" id="ARBA00022776"/>
    </source>
</evidence>
<name>A0A8S1C613_9INSE</name>
<feature type="compositionally biased region" description="Polar residues" evidence="8">
    <location>
        <begin position="76"/>
        <end position="95"/>
    </location>
</feature>
<comment type="caution">
    <text evidence="10">The sequence shown here is derived from an EMBL/GenBank/DDBJ whole genome shotgun (WGS) entry which is preliminary data.</text>
</comment>
<dbReference type="InterPro" id="IPR033010">
    <property type="entry name" value="Cdc20/Fizzy"/>
</dbReference>
<evidence type="ECO:0000313" key="10">
    <source>
        <dbReference type="EMBL" id="CAB3362627.1"/>
    </source>
</evidence>
<dbReference type="InterPro" id="IPR036322">
    <property type="entry name" value="WD40_repeat_dom_sf"/>
</dbReference>
<evidence type="ECO:0000256" key="4">
    <source>
        <dbReference type="ARBA" id="ARBA00022737"/>
    </source>
</evidence>
<dbReference type="Proteomes" id="UP000494165">
    <property type="component" value="Unassembled WGS sequence"/>
</dbReference>
<feature type="repeat" description="WD" evidence="7">
    <location>
        <begin position="343"/>
        <end position="374"/>
    </location>
</feature>
<dbReference type="PROSITE" id="PS50082">
    <property type="entry name" value="WD_REPEATS_2"/>
    <property type="match status" value="3"/>
</dbReference>
<feature type="domain" description="CDC20/Fizzy WD40" evidence="9">
    <location>
        <begin position="214"/>
        <end position="510"/>
    </location>
</feature>
<feature type="compositionally biased region" description="Low complexity" evidence="8">
    <location>
        <begin position="522"/>
        <end position="533"/>
    </location>
</feature>
<reference evidence="10 11" key="1">
    <citation type="submission" date="2020-04" db="EMBL/GenBank/DDBJ databases">
        <authorList>
            <person name="Alioto T."/>
            <person name="Alioto T."/>
            <person name="Gomez Garrido J."/>
        </authorList>
    </citation>
    <scope>NUCLEOTIDE SEQUENCE [LARGE SCALE GENOMIC DNA]</scope>
</reference>
<evidence type="ECO:0000259" key="9">
    <source>
        <dbReference type="Pfam" id="PF24807"/>
    </source>
</evidence>
<dbReference type="InterPro" id="IPR015943">
    <property type="entry name" value="WD40/YVTN_repeat-like_dom_sf"/>
</dbReference>
<accession>A0A8S1C613</accession>
<keyword evidence="3" id="KW-0132">Cell division</keyword>
<gene>
    <name evidence="10" type="ORF">CLODIP_2_CD14316</name>
</gene>
<dbReference type="GO" id="GO:1990757">
    <property type="term" value="F:ubiquitin ligase activator activity"/>
    <property type="evidence" value="ECO:0007669"/>
    <property type="project" value="TreeGrafter"/>
</dbReference>
<evidence type="ECO:0000313" key="11">
    <source>
        <dbReference type="Proteomes" id="UP000494165"/>
    </source>
</evidence>
<feature type="region of interest" description="Disordered" evidence="8">
    <location>
        <begin position="518"/>
        <end position="539"/>
    </location>
</feature>
<organism evidence="10 11">
    <name type="scientific">Cloeon dipterum</name>
    <dbReference type="NCBI Taxonomy" id="197152"/>
    <lineage>
        <taxon>Eukaryota</taxon>
        <taxon>Metazoa</taxon>
        <taxon>Ecdysozoa</taxon>
        <taxon>Arthropoda</taxon>
        <taxon>Hexapoda</taxon>
        <taxon>Insecta</taxon>
        <taxon>Pterygota</taxon>
        <taxon>Palaeoptera</taxon>
        <taxon>Ephemeroptera</taxon>
        <taxon>Pisciforma</taxon>
        <taxon>Baetidae</taxon>
        <taxon>Cloeon</taxon>
    </lineage>
</organism>
<dbReference type="PROSITE" id="PS50294">
    <property type="entry name" value="WD_REPEATS_REGION"/>
    <property type="match status" value="3"/>
</dbReference>
<dbReference type="PANTHER" id="PTHR19918">
    <property type="entry name" value="CELL DIVISION CYCLE 20 CDC20 FIZZY -RELATED"/>
    <property type="match status" value="1"/>
</dbReference>
<sequence>MKNAIMLGSLNSASMPTGLNDLIGTLSLDEPIRRRSKSQQRPGKEQSYSNTSSSILNQSILGQSLSKSFNKSLNGSISAKGSKTPGRSSNGNNRKTPSKGIAKSPSRSKTPTWGDRFIPNRSATDFDLANFLVTKNDEDEENESNSQNQRDRKVMSDNLFGGDLSNRRVMQFGQKAPTSLGANNMRMIYDSGRTPSLKSKATTRVIPSMPEKILDAPDIMDDYYLNLVDWGKNNILAVALRNAVYLWNEATGNITQLMELTGAEDYVTSVSWIQEGQILAVANTTGQVQLWDCNQIKQVRTMWSHTSRVASMAWNMFVLSSGSRIGAIHHHDVRAANYLVAESNHHTQEVCGLKWSTDGSYLASGSNDNLLHIWPRCASDMHADATPIHTFNAHQAAVKALAWCPWQSGVLASGGGTADRHIRFWNVRTGTNMSSIDTKSQVCSLTWSTEYKEIVSGHGYSNHEINVWKFPSLEKIAELIGHSQRVLTLCLSPDGQVVLSAGADETIRLWQVFPKDQKKKTATSTTTKPASSALVAHFR</sequence>
<dbReference type="GO" id="GO:0031145">
    <property type="term" value="P:anaphase-promoting complex-dependent catabolic process"/>
    <property type="evidence" value="ECO:0007669"/>
    <property type="project" value="TreeGrafter"/>
</dbReference>
<evidence type="ECO:0000256" key="8">
    <source>
        <dbReference type="SAM" id="MobiDB-lite"/>
    </source>
</evidence>
<evidence type="ECO:0000256" key="2">
    <source>
        <dbReference type="ARBA" id="ARBA00022574"/>
    </source>
</evidence>
<dbReference type="GO" id="GO:1905786">
    <property type="term" value="P:positive regulation of anaphase-promoting complex-dependent catabolic process"/>
    <property type="evidence" value="ECO:0007669"/>
    <property type="project" value="TreeGrafter"/>
</dbReference>
<evidence type="ECO:0000256" key="3">
    <source>
        <dbReference type="ARBA" id="ARBA00022618"/>
    </source>
</evidence>
<dbReference type="EMBL" id="CADEPI010000009">
    <property type="protein sequence ID" value="CAB3362627.1"/>
    <property type="molecule type" value="Genomic_DNA"/>
</dbReference>
<keyword evidence="5" id="KW-0498">Mitosis</keyword>
<dbReference type="OrthoDB" id="10263272at2759"/>
<dbReference type="GO" id="GO:0005680">
    <property type="term" value="C:anaphase-promoting complex"/>
    <property type="evidence" value="ECO:0007669"/>
    <property type="project" value="TreeGrafter"/>
</dbReference>
<feature type="region of interest" description="Disordered" evidence="8">
    <location>
        <begin position="133"/>
        <end position="158"/>
    </location>
</feature>
<keyword evidence="6" id="KW-0131">Cell cycle</keyword>
<evidence type="ECO:0000256" key="6">
    <source>
        <dbReference type="ARBA" id="ARBA00023306"/>
    </source>
</evidence>
<evidence type="ECO:0000256" key="1">
    <source>
        <dbReference type="ARBA" id="ARBA00006445"/>
    </source>
</evidence>